<keyword evidence="2" id="KW-1185">Reference proteome</keyword>
<dbReference type="Pfam" id="PF11456">
    <property type="entry name" value="DUF3019"/>
    <property type="match status" value="1"/>
</dbReference>
<dbReference type="InterPro" id="IPR021559">
    <property type="entry name" value="DUF3019"/>
</dbReference>
<organism evidence="1 2">
    <name type="scientific">Shewanella gaetbuli</name>
    <dbReference type="NCBI Taxonomy" id="220752"/>
    <lineage>
        <taxon>Bacteria</taxon>
        <taxon>Pseudomonadati</taxon>
        <taxon>Pseudomonadota</taxon>
        <taxon>Gammaproteobacteria</taxon>
        <taxon>Alteromonadales</taxon>
        <taxon>Shewanellaceae</taxon>
        <taxon>Shewanella</taxon>
    </lineage>
</organism>
<comment type="caution">
    <text evidence="1">The sequence shown here is derived from an EMBL/GenBank/DDBJ whole genome shotgun (WGS) entry which is preliminary data.</text>
</comment>
<accession>A0A9X1ZGF8</accession>
<reference evidence="1" key="1">
    <citation type="submission" date="2022-01" db="EMBL/GenBank/DDBJ databases">
        <title>Whole genome-based taxonomy of the Shewanellaceae.</title>
        <authorList>
            <person name="Martin-Rodriguez A.J."/>
        </authorList>
    </citation>
    <scope>NUCLEOTIDE SEQUENCE</scope>
    <source>
        <strain evidence="1">DSM 16422</strain>
    </source>
</reference>
<gene>
    <name evidence="1" type="ORF">L2672_04170</name>
</gene>
<name>A0A9X1ZGF8_9GAMM</name>
<proteinExistence type="predicted"/>
<dbReference type="AlphaFoldDB" id="A0A9X1ZGF8"/>
<dbReference type="RefSeq" id="WP_248994572.1">
    <property type="nucleotide sequence ID" value="NZ_JAKIKP010000002.1"/>
</dbReference>
<evidence type="ECO:0000313" key="2">
    <source>
        <dbReference type="Proteomes" id="UP001139333"/>
    </source>
</evidence>
<dbReference type="Proteomes" id="UP001139333">
    <property type="component" value="Unassembled WGS sequence"/>
</dbReference>
<dbReference type="EMBL" id="JAKIKP010000002">
    <property type="protein sequence ID" value="MCL1141894.1"/>
    <property type="molecule type" value="Genomic_DNA"/>
</dbReference>
<sequence length="143" mass="16497">MRYLPAVNSRIYKYLVVGIFVLLSSPFNLKADTLEQEAQLNAAPNFCLTDDQFNYCEIDLLLTWSLVNEELVCIISDYQTIPRWCSDDPSVKSVNLTIKTDKDIQFVLVSKTTNLTLAGVKLKINKASKQQVRRRYRNPWSLF</sequence>
<evidence type="ECO:0000313" key="1">
    <source>
        <dbReference type="EMBL" id="MCL1141894.1"/>
    </source>
</evidence>
<protein>
    <submittedName>
        <fullName evidence="1">DUF3019 domain-containing protein</fullName>
    </submittedName>
</protein>